<feature type="non-terminal residue" evidence="1">
    <location>
        <position position="1"/>
    </location>
</feature>
<accession>A0A4Y1RZ64</accession>
<organism evidence="1">
    <name type="scientific">Prunus dulcis</name>
    <name type="common">Almond</name>
    <name type="synonym">Amygdalus dulcis</name>
    <dbReference type="NCBI Taxonomy" id="3755"/>
    <lineage>
        <taxon>Eukaryota</taxon>
        <taxon>Viridiplantae</taxon>
        <taxon>Streptophyta</taxon>
        <taxon>Embryophyta</taxon>
        <taxon>Tracheophyta</taxon>
        <taxon>Spermatophyta</taxon>
        <taxon>Magnoliopsida</taxon>
        <taxon>eudicotyledons</taxon>
        <taxon>Gunneridae</taxon>
        <taxon>Pentapetalae</taxon>
        <taxon>rosids</taxon>
        <taxon>fabids</taxon>
        <taxon>Rosales</taxon>
        <taxon>Rosaceae</taxon>
        <taxon>Amygdaloideae</taxon>
        <taxon>Amygdaleae</taxon>
        <taxon>Prunus</taxon>
    </lineage>
</organism>
<dbReference type="PANTHER" id="PTHR11697">
    <property type="entry name" value="GENERAL TRANSCRIPTION FACTOR 2-RELATED ZINC FINGER PROTEIN"/>
    <property type="match status" value="1"/>
</dbReference>
<dbReference type="AlphaFoldDB" id="A0A4Y1RZ64"/>
<sequence>IFGESTYCILVDEAKDASNQWRGYAKGRLGRLGGWAIFYYVGSQSESQENKDVIDCMLRELNDRFQEQTVKLLTHSSPLDPRNSFKSFNIEHICKLAEKFYPADFLPHELKALETELMYFQNDIHRIPCFKETTTLPQLCQQLVETTLAINYVFLDRLIRLVLTLSVSTTTTKRAFSCMRIIKNRLRSTLADKFLADCMILHIEREFANNIDNASIIEELRVPSLAGKKAYNISPL</sequence>
<protein>
    <recommendedName>
        <fullName evidence="2">HAT C-terminal dimerisation domain-containing protein</fullName>
    </recommendedName>
</protein>
<gene>
    <name evidence="1" type="ORF">Prudu_022312</name>
</gene>
<dbReference type="InterPro" id="IPR055298">
    <property type="entry name" value="AtLOH3-like"/>
</dbReference>
<name>A0A4Y1RZ64_PRUDU</name>
<dbReference type="PANTHER" id="PTHR11697:SF230">
    <property type="entry name" value="ZINC FINGER, MYM DOMAIN CONTAINING 1"/>
    <property type="match status" value="1"/>
</dbReference>
<dbReference type="EMBL" id="AP019304">
    <property type="protein sequence ID" value="BBH09730.1"/>
    <property type="molecule type" value="Genomic_DNA"/>
</dbReference>
<proteinExistence type="predicted"/>
<reference evidence="1" key="1">
    <citation type="journal article" date="2019" name="Science">
        <title>Mutation of a bHLH transcription factor allowed almond domestication.</title>
        <authorList>
            <person name="Sanchez-Perez R."/>
            <person name="Pavan S."/>
            <person name="Mazzeo R."/>
            <person name="Moldovan C."/>
            <person name="Aiese Cigliano R."/>
            <person name="Del Cueto J."/>
            <person name="Ricciardi F."/>
            <person name="Lotti C."/>
            <person name="Ricciardi L."/>
            <person name="Dicenta F."/>
            <person name="Lopez-Marques R.L."/>
            <person name="Lindberg Moller B."/>
        </authorList>
    </citation>
    <scope>NUCLEOTIDE SEQUENCE</scope>
</reference>
<evidence type="ECO:0008006" key="2">
    <source>
        <dbReference type="Google" id="ProtNLM"/>
    </source>
</evidence>
<evidence type="ECO:0000313" key="1">
    <source>
        <dbReference type="EMBL" id="BBH09730.1"/>
    </source>
</evidence>